<dbReference type="Proteomes" id="UP000185696">
    <property type="component" value="Unassembled WGS sequence"/>
</dbReference>
<gene>
    <name evidence="3" type="ORF">BLA60_37255</name>
</gene>
<accession>A0A7Z0WES9</accession>
<name>A0A7Z0WES9_9PSEU</name>
<evidence type="ECO:0000313" key="4">
    <source>
        <dbReference type="Proteomes" id="UP000185696"/>
    </source>
</evidence>
<protein>
    <submittedName>
        <fullName evidence="3">Uncharacterized protein</fullName>
    </submittedName>
</protein>
<keyword evidence="2" id="KW-1133">Transmembrane helix</keyword>
<feature type="transmembrane region" description="Helical" evidence="2">
    <location>
        <begin position="91"/>
        <end position="114"/>
    </location>
</feature>
<dbReference type="AlphaFoldDB" id="A0A7Z0WES9"/>
<keyword evidence="2" id="KW-0472">Membrane</keyword>
<sequence length="164" mass="16335">MATDNRWKGASADAYKATLGPQHTALAAVKPMTDAIDSALGKLAIAICTALGAAFVAFVAELVAAAGATVASEGAAAPATVPAAGVSVAKVAAAVAAVFGVIEGFVLSSVLPAFKDLSQQLGKNAAFPVGAGGENDWPKLTSDLSDSSHRTNRGVNPPWEMSEA</sequence>
<comment type="caution">
    <text evidence="3">The sequence shown here is derived from an EMBL/GenBank/DDBJ whole genome shotgun (WGS) entry which is preliminary data.</text>
</comment>
<reference evidence="3 4" key="1">
    <citation type="submission" date="2016-12" db="EMBL/GenBank/DDBJ databases">
        <title>The draft genome sequence of Actinophytocola xinjiangensis.</title>
        <authorList>
            <person name="Wang W."/>
            <person name="Yuan L."/>
        </authorList>
    </citation>
    <scope>NUCLEOTIDE SEQUENCE [LARGE SCALE GENOMIC DNA]</scope>
    <source>
        <strain evidence="3 4">CGMCC 4.4663</strain>
    </source>
</reference>
<dbReference type="EMBL" id="MSIF01000032">
    <property type="protein sequence ID" value="OLF05169.1"/>
    <property type="molecule type" value="Genomic_DNA"/>
</dbReference>
<evidence type="ECO:0000313" key="3">
    <source>
        <dbReference type="EMBL" id="OLF05169.1"/>
    </source>
</evidence>
<keyword evidence="4" id="KW-1185">Reference proteome</keyword>
<dbReference type="RefSeq" id="WP_075137791.1">
    <property type="nucleotide sequence ID" value="NZ_MSIF01000032.1"/>
</dbReference>
<evidence type="ECO:0000256" key="1">
    <source>
        <dbReference type="SAM" id="MobiDB-lite"/>
    </source>
</evidence>
<feature type="region of interest" description="Disordered" evidence="1">
    <location>
        <begin position="134"/>
        <end position="164"/>
    </location>
</feature>
<evidence type="ECO:0000256" key="2">
    <source>
        <dbReference type="SAM" id="Phobius"/>
    </source>
</evidence>
<proteinExistence type="predicted"/>
<organism evidence="3 4">
    <name type="scientific">Actinophytocola xinjiangensis</name>
    <dbReference type="NCBI Taxonomy" id="485602"/>
    <lineage>
        <taxon>Bacteria</taxon>
        <taxon>Bacillati</taxon>
        <taxon>Actinomycetota</taxon>
        <taxon>Actinomycetes</taxon>
        <taxon>Pseudonocardiales</taxon>
        <taxon>Pseudonocardiaceae</taxon>
    </lineage>
</organism>
<dbReference type="OrthoDB" id="4863243at2"/>
<keyword evidence="2" id="KW-0812">Transmembrane</keyword>
<feature type="transmembrane region" description="Helical" evidence="2">
    <location>
        <begin position="43"/>
        <end position="71"/>
    </location>
</feature>